<evidence type="ECO:0000256" key="1">
    <source>
        <dbReference type="SAM" id="MobiDB-lite"/>
    </source>
</evidence>
<comment type="caution">
    <text evidence="2">The sequence shown here is derived from an EMBL/GenBank/DDBJ whole genome shotgun (WGS) entry which is preliminary data.</text>
</comment>
<feature type="compositionally biased region" description="Polar residues" evidence="1">
    <location>
        <begin position="90"/>
        <end position="99"/>
    </location>
</feature>
<feature type="region of interest" description="Disordered" evidence="1">
    <location>
        <begin position="20"/>
        <end position="99"/>
    </location>
</feature>
<gene>
    <name evidence="2" type="ORF">J2Z30_008888</name>
</gene>
<name>A0ABS4N730_9ACTN</name>
<dbReference type="EMBL" id="JAGGLR010000034">
    <property type="protein sequence ID" value="MBP2067821.1"/>
    <property type="molecule type" value="Genomic_DNA"/>
</dbReference>
<feature type="compositionally biased region" description="Basic and acidic residues" evidence="1">
    <location>
        <begin position="149"/>
        <end position="160"/>
    </location>
</feature>
<accession>A0ABS4N730</accession>
<feature type="region of interest" description="Disordered" evidence="1">
    <location>
        <begin position="123"/>
        <end position="191"/>
    </location>
</feature>
<feature type="compositionally biased region" description="Low complexity" evidence="1">
    <location>
        <begin position="57"/>
        <end position="73"/>
    </location>
</feature>
<evidence type="ECO:0000313" key="2">
    <source>
        <dbReference type="EMBL" id="MBP2067821.1"/>
    </source>
</evidence>
<feature type="region of interest" description="Disordered" evidence="1">
    <location>
        <begin position="290"/>
        <end position="315"/>
    </location>
</feature>
<organism evidence="2 3">
    <name type="scientific">Streptomyces iranensis</name>
    <dbReference type="NCBI Taxonomy" id="576784"/>
    <lineage>
        <taxon>Bacteria</taxon>
        <taxon>Bacillati</taxon>
        <taxon>Actinomycetota</taxon>
        <taxon>Actinomycetes</taxon>
        <taxon>Kitasatosporales</taxon>
        <taxon>Streptomycetaceae</taxon>
        <taxon>Streptomyces</taxon>
        <taxon>Streptomyces violaceusniger group</taxon>
    </lineage>
</organism>
<dbReference type="Proteomes" id="UP000756710">
    <property type="component" value="Unassembled WGS sequence"/>
</dbReference>
<proteinExistence type="predicted"/>
<evidence type="ECO:0000313" key="3">
    <source>
        <dbReference type="Proteomes" id="UP000756710"/>
    </source>
</evidence>
<keyword evidence="3" id="KW-1185">Reference proteome</keyword>
<sequence>MWRGFWGCLGRLSRAGVGGGFLPHPAPSRNRGQAPGPPPGLRPGPQPSAPPPGAGSGALPRAPAARGLQPGPRSQAYAPDTGSGLYLGPSPNSAPQTPVQELCLGSLALGGYSLDPDLRLTPGHRFRGSASDSAARGLGGPGLAVPPRDPVRRSDPRPDAEAPPLSGAHPGAPSMGTPLPSPPWGAALGPRFRFSARGSGTGLYPGTPGPGAPPGLWGSEARFRWLRHWSAVPVACPAHAVRIEVRCRGCRLRTGRWRACPPVPAPGGACQRWLAAEQMHTDRVIRVGPSNPRSRVRRADGGAALPDSLRPTSRFGGCRVPGR</sequence>
<reference evidence="2 3" key="1">
    <citation type="submission" date="2021-03" db="EMBL/GenBank/DDBJ databases">
        <title>Genomic Encyclopedia of Type Strains, Phase IV (KMG-IV): sequencing the most valuable type-strain genomes for metagenomic binning, comparative biology and taxonomic classification.</title>
        <authorList>
            <person name="Goeker M."/>
        </authorList>
    </citation>
    <scope>NUCLEOTIDE SEQUENCE [LARGE SCALE GENOMIC DNA]</scope>
    <source>
        <strain evidence="2 3">DSM 41954</strain>
    </source>
</reference>
<protein>
    <submittedName>
        <fullName evidence="2">Uncharacterized protein</fullName>
    </submittedName>
</protein>
<feature type="compositionally biased region" description="Pro residues" evidence="1">
    <location>
        <begin position="35"/>
        <end position="53"/>
    </location>
</feature>